<keyword evidence="1" id="KW-0812">Transmembrane</keyword>
<keyword evidence="3" id="KW-1185">Reference proteome</keyword>
<keyword evidence="1" id="KW-1133">Transmembrane helix</keyword>
<organism evidence="2 3">
    <name type="scientific">Trichinella pseudospiralis</name>
    <name type="common">Parasitic roundworm</name>
    <dbReference type="NCBI Taxonomy" id="6337"/>
    <lineage>
        <taxon>Eukaryota</taxon>
        <taxon>Metazoa</taxon>
        <taxon>Ecdysozoa</taxon>
        <taxon>Nematoda</taxon>
        <taxon>Enoplea</taxon>
        <taxon>Dorylaimia</taxon>
        <taxon>Trichinellida</taxon>
        <taxon>Trichinellidae</taxon>
        <taxon>Trichinella</taxon>
    </lineage>
</organism>
<accession>A0A0V1JCB5</accession>
<reference evidence="2 3" key="1">
    <citation type="submission" date="2015-01" db="EMBL/GenBank/DDBJ databases">
        <title>Evolution of Trichinella species and genotypes.</title>
        <authorList>
            <person name="Korhonen P.K."/>
            <person name="Edoardo P."/>
            <person name="Giuseppe L.R."/>
            <person name="Gasser R.B."/>
        </authorList>
    </citation>
    <scope>NUCLEOTIDE SEQUENCE [LARGE SCALE GENOMIC DNA]</scope>
    <source>
        <strain evidence="2">ISS588</strain>
    </source>
</reference>
<gene>
    <name evidence="2" type="ORF">T4B_9951</name>
</gene>
<name>A0A0V1JCB5_TRIPS</name>
<sequence length="200" mass="23026">MKGRKQYLGMLGIQVRCIESFIINFEIIQLLIRVKIKRLFRKLVLSLKNSLIEQYNLGGMLTKYEHSSSTQKLNTEIEVIPYFVKQLMLSLGIYYYANLRICSNINVTGFCSQSRPLDLINLCIVTQSYSSKNNSRGAAIRNILTLLFTLNQTICLQTFLASIFFLKIRIASKMFLYHSAYLLSKCKCPNEVALRITNVE</sequence>
<dbReference type="Proteomes" id="UP000054805">
    <property type="component" value="Unassembled WGS sequence"/>
</dbReference>
<dbReference type="AlphaFoldDB" id="A0A0V1JCB5"/>
<proteinExistence type="predicted"/>
<dbReference type="EMBL" id="JYDS01000015">
    <property type="protein sequence ID" value="KRZ32548.1"/>
    <property type="molecule type" value="Genomic_DNA"/>
</dbReference>
<evidence type="ECO:0000256" key="1">
    <source>
        <dbReference type="SAM" id="Phobius"/>
    </source>
</evidence>
<protein>
    <submittedName>
        <fullName evidence="2">Uncharacterized protein</fullName>
    </submittedName>
</protein>
<evidence type="ECO:0000313" key="2">
    <source>
        <dbReference type="EMBL" id="KRZ32548.1"/>
    </source>
</evidence>
<feature type="transmembrane region" description="Helical" evidence="1">
    <location>
        <begin position="143"/>
        <end position="166"/>
    </location>
</feature>
<evidence type="ECO:0000313" key="3">
    <source>
        <dbReference type="Proteomes" id="UP000054805"/>
    </source>
</evidence>
<comment type="caution">
    <text evidence="2">The sequence shown here is derived from an EMBL/GenBank/DDBJ whole genome shotgun (WGS) entry which is preliminary data.</text>
</comment>
<keyword evidence="1" id="KW-0472">Membrane</keyword>